<reference evidence="3" key="2">
    <citation type="submission" date="2017-02" db="UniProtKB">
        <authorList>
            <consortium name="WormBaseParasite"/>
        </authorList>
    </citation>
    <scope>IDENTIFICATION</scope>
</reference>
<dbReference type="Proteomes" id="UP000035642">
    <property type="component" value="Unassembled WGS sequence"/>
</dbReference>
<sequence length="108" mass="11856">MEYILSITFYTGLYMYNFRFTNHPTRFASFLWFLLRQSLPVLFATVITHEQTPTWSPGLEGPEADADDVEGSGGTSDDVGCNASSAAGADDDSDGAGHVVDVLRFRLK</sequence>
<accession>A0A0K0DLZ0</accession>
<feature type="region of interest" description="Disordered" evidence="1">
    <location>
        <begin position="52"/>
        <end position="96"/>
    </location>
</feature>
<keyword evidence="2" id="KW-1185">Reference proteome</keyword>
<evidence type="ECO:0000313" key="3">
    <source>
        <dbReference type="WBParaSite" id="ACAC_0001265901-mRNA-1"/>
    </source>
</evidence>
<dbReference type="WBParaSite" id="ACAC_0001265901-mRNA-1">
    <property type="protein sequence ID" value="ACAC_0001265901-mRNA-1"/>
    <property type="gene ID" value="ACAC_0001265901"/>
</dbReference>
<name>A0A0K0DLZ0_ANGCA</name>
<protein>
    <submittedName>
        <fullName evidence="3">Transmembrane protein</fullName>
    </submittedName>
</protein>
<reference evidence="2" key="1">
    <citation type="submission" date="2012-09" db="EMBL/GenBank/DDBJ databases">
        <authorList>
            <person name="Martin A.A."/>
        </authorList>
    </citation>
    <scope>NUCLEOTIDE SEQUENCE</scope>
</reference>
<organism evidence="2 3">
    <name type="scientific">Angiostrongylus cantonensis</name>
    <name type="common">Rat lungworm</name>
    <dbReference type="NCBI Taxonomy" id="6313"/>
    <lineage>
        <taxon>Eukaryota</taxon>
        <taxon>Metazoa</taxon>
        <taxon>Ecdysozoa</taxon>
        <taxon>Nematoda</taxon>
        <taxon>Chromadorea</taxon>
        <taxon>Rhabditida</taxon>
        <taxon>Rhabditina</taxon>
        <taxon>Rhabditomorpha</taxon>
        <taxon>Strongyloidea</taxon>
        <taxon>Metastrongylidae</taxon>
        <taxon>Angiostrongylus</taxon>
    </lineage>
</organism>
<evidence type="ECO:0000313" key="2">
    <source>
        <dbReference type="Proteomes" id="UP000035642"/>
    </source>
</evidence>
<evidence type="ECO:0000256" key="1">
    <source>
        <dbReference type="SAM" id="MobiDB-lite"/>
    </source>
</evidence>
<proteinExistence type="predicted"/>
<dbReference type="AlphaFoldDB" id="A0A0K0DLZ0"/>